<dbReference type="EMBL" id="UOFQ01000119">
    <property type="protein sequence ID" value="VAW89046.1"/>
    <property type="molecule type" value="Genomic_DNA"/>
</dbReference>
<proteinExistence type="predicted"/>
<accession>A0A3B1A897</accession>
<dbReference type="InterPro" id="IPR010657">
    <property type="entry name" value="ImpA_N"/>
</dbReference>
<organism evidence="2">
    <name type="scientific">hydrothermal vent metagenome</name>
    <dbReference type="NCBI Taxonomy" id="652676"/>
    <lineage>
        <taxon>unclassified sequences</taxon>
        <taxon>metagenomes</taxon>
        <taxon>ecological metagenomes</taxon>
    </lineage>
</organism>
<gene>
    <name evidence="2" type="ORF">MNBD_GAMMA17-1830</name>
</gene>
<protein>
    <submittedName>
        <fullName evidence="2">Uncharacterized protein ImpA</fullName>
    </submittedName>
</protein>
<dbReference type="AlphaFoldDB" id="A0A3B1A897"/>
<dbReference type="InterPro" id="IPR017740">
    <property type="entry name" value="TssA-like"/>
</dbReference>
<dbReference type="PANTHER" id="PTHR37951:SF1">
    <property type="entry name" value="TYPE VI SECRETION SYSTEM COMPONENT TSSA1"/>
    <property type="match status" value="1"/>
</dbReference>
<dbReference type="PANTHER" id="PTHR37951">
    <property type="entry name" value="CYTOPLASMIC PROTEIN-RELATED"/>
    <property type="match status" value="1"/>
</dbReference>
<reference evidence="2" key="1">
    <citation type="submission" date="2018-06" db="EMBL/GenBank/DDBJ databases">
        <authorList>
            <person name="Zhirakovskaya E."/>
        </authorList>
    </citation>
    <scope>NUCLEOTIDE SEQUENCE</scope>
</reference>
<dbReference type="NCBIfam" id="TIGR03363">
    <property type="entry name" value="VI_chp_8"/>
    <property type="match status" value="1"/>
</dbReference>
<sequence>MASPAIIDIDELLKPISEEHSVGENLRLNNTPSSQYSTIKDARNAARAAERKSMFDDSNTEASEHWKKIITLAPKILISEAKDLEIASWYTEALIRKSGFTGLRDGFTLLRQLVEQYWEAGLYPAADEDGIETRVAPISGLNGEGSDGVLLSPIRRTEITDNFVPGPFSLWQYKQAVDLSRMAEGNERDQQISKIGFSMEDIGNAVEQSSSDYFVNLRDDITICLTEYKALTELLITHCGHDAPATNKIIELLQETLNAVNHIAKHKYPPEEETVSDGFSEEIQAELSNHSPVSAGPISSRNDAFRQLKTISDFFRSTEPHSPISYALDKAVRWGDMPLDELMSELIPDHSSRATYSSLTGVKTDDN</sequence>
<feature type="domain" description="ImpA N-terminal" evidence="1">
    <location>
        <begin position="13"/>
        <end position="142"/>
    </location>
</feature>
<evidence type="ECO:0000259" key="1">
    <source>
        <dbReference type="Pfam" id="PF06812"/>
    </source>
</evidence>
<name>A0A3B1A897_9ZZZZ</name>
<dbReference type="Pfam" id="PF06812">
    <property type="entry name" value="ImpA_N"/>
    <property type="match status" value="1"/>
</dbReference>
<evidence type="ECO:0000313" key="2">
    <source>
        <dbReference type="EMBL" id="VAW89046.1"/>
    </source>
</evidence>